<reference evidence="3 4" key="1">
    <citation type="submission" date="2019-05" db="EMBL/GenBank/DDBJ databases">
        <authorList>
            <person name="Narsing Rao M.P."/>
            <person name="Li W.J."/>
        </authorList>
    </citation>
    <scope>NUCLEOTIDE SEQUENCE [LARGE SCALE GENOMIC DNA]</scope>
    <source>
        <strain evidence="3 4">SYSU_K30003</strain>
    </source>
</reference>
<gene>
    <name evidence="3" type="primary">ypeB</name>
    <name evidence="3" type="ORF">FE782_06795</name>
</gene>
<evidence type="ECO:0000259" key="1">
    <source>
        <dbReference type="Pfam" id="PF14620"/>
    </source>
</evidence>
<proteinExistence type="predicted"/>
<organism evidence="3 4">
    <name type="scientific">Paenibacillus antri</name>
    <dbReference type="NCBI Taxonomy" id="2582848"/>
    <lineage>
        <taxon>Bacteria</taxon>
        <taxon>Bacillati</taxon>
        <taxon>Bacillota</taxon>
        <taxon>Bacilli</taxon>
        <taxon>Bacillales</taxon>
        <taxon>Paenibacillaceae</taxon>
        <taxon>Paenibacillus</taxon>
    </lineage>
</organism>
<evidence type="ECO:0000313" key="3">
    <source>
        <dbReference type="EMBL" id="TLS53070.1"/>
    </source>
</evidence>
<protein>
    <submittedName>
        <fullName evidence="3">Germination protein YpeB</fullName>
    </submittedName>
</protein>
<dbReference type="NCBIfam" id="TIGR02889">
    <property type="entry name" value="spore_YpeB"/>
    <property type="match status" value="1"/>
</dbReference>
<dbReference type="OrthoDB" id="2372097at2"/>
<evidence type="ECO:0000259" key="2">
    <source>
        <dbReference type="Pfam" id="PF20769"/>
    </source>
</evidence>
<accession>A0A5R9GG03</accession>
<dbReference type="Proteomes" id="UP000309676">
    <property type="component" value="Unassembled WGS sequence"/>
</dbReference>
<keyword evidence="4" id="KW-1185">Reference proteome</keyword>
<dbReference type="RefSeq" id="WP_138193311.1">
    <property type="nucleotide sequence ID" value="NZ_VCIW01000003.1"/>
</dbReference>
<dbReference type="EMBL" id="VCIW01000003">
    <property type="protein sequence ID" value="TLS53070.1"/>
    <property type="molecule type" value="Genomic_DNA"/>
</dbReference>
<comment type="caution">
    <text evidence="3">The sequence shown here is derived from an EMBL/GenBank/DDBJ whole genome shotgun (WGS) entry which is preliminary data.</text>
</comment>
<feature type="domain" description="Sporulation protein YpeB PepSY1 and PepSY2" evidence="1">
    <location>
        <begin position="184"/>
        <end position="368"/>
    </location>
</feature>
<dbReference type="Pfam" id="PF20769">
    <property type="entry name" value="YPEB_N"/>
    <property type="match status" value="1"/>
</dbReference>
<name>A0A5R9GG03_9BACL</name>
<dbReference type="GO" id="GO:0009847">
    <property type="term" value="P:spore germination"/>
    <property type="evidence" value="ECO:0007669"/>
    <property type="project" value="InterPro"/>
</dbReference>
<sequence length="450" mass="50582">MYQRLSAVLFPIVAVLLVGAGLWGYQEHQEKNQILVKAENQYQRAFHDLSYHMDQLHEELGNTLAVSSASNFHRKGLINMWRLTSQAQSEVNQLPLTLMPFHETEELLANISKFSYKTAMRDLQKQPLTPAEMKILTTLYERSKEIKTDLRKVQESVLNNHLQWMDVEVLLASGEENYDNDIIDGFKLMNKRVTENGDIDWGPTMTAMNRRMSMQGVEGAPITAEDAKRKAADFLGLKDTSSMKTVENGADTEFTTYTVSVPANDRSTRQLEFTKAGGKLVYFLTERPVENKIVDIRGAVEAGTDFLQEHGYEGMRAVSYDEYNNVASIMFARVVNGVTVYPEKVTVKVALDDAEVTGLSAGELLFHPSTEKIGEPAMTEAEARKLLNPNFKVKDASLAVIRNDLDEEVLCYEFLGGINGGDYRIYFNADNGFEEKIERIRDSDAEASGA</sequence>
<evidence type="ECO:0000313" key="4">
    <source>
        <dbReference type="Proteomes" id="UP000309676"/>
    </source>
</evidence>
<dbReference type="InterPro" id="IPR048402">
    <property type="entry name" value="YpeB_N"/>
</dbReference>
<feature type="domain" description="Sporulation protein YpeB N-terminal" evidence="2">
    <location>
        <begin position="30"/>
        <end position="166"/>
    </location>
</feature>
<dbReference type="Pfam" id="PF14620">
    <property type="entry name" value="YPEB_PepSY1-2"/>
    <property type="match status" value="1"/>
</dbReference>
<dbReference type="InterPro" id="IPR014239">
    <property type="entry name" value="YpeB_PepSY1-2"/>
</dbReference>
<dbReference type="AlphaFoldDB" id="A0A5R9GG03"/>